<dbReference type="Gene3D" id="3.20.20.300">
    <property type="entry name" value="Glycoside hydrolase, family 3, N-terminal domain"/>
    <property type="match status" value="1"/>
</dbReference>
<keyword evidence="4 7" id="KW-0378">Hydrolase</keyword>
<dbReference type="Proteomes" id="UP000188946">
    <property type="component" value="Unassembled WGS sequence"/>
</dbReference>
<dbReference type="GO" id="GO:0009254">
    <property type="term" value="P:peptidoglycan turnover"/>
    <property type="evidence" value="ECO:0007669"/>
    <property type="project" value="TreeGrafter"/>
</dbReference>
<dbReference type="EC" id="3.2.1.52" evidence="3"/>
<accession>A0AB36JMB6</accession>
<dbReference type="GO" id="GO:0004563">
    <property type="term" value="F:beta-N-acetylhexosaminidase activity"/>
    <property type="evidence" value="ECO:0007669"/>
    <property type="project" value="UniProtKB-EC"/>
</dbReference>
<organism evidence="7 9">
    <name type="scientific">Streptococcus azizii</name>
    <dbReference type="NCBI Taxonomy" id="1579424"/>
    <lineage>
        <taxon>Bacteria</taxon>
        <taxon>Bacillati</taxon>
        <taxon>Bacillota</taxon>
        <taxon>Bacilli</taxon>
        <taxon>Lactobacillales</taxon>
        <taxon>Streptococcaceae</taxon>
        <taxon>Streptococcus</taxon>
    </lineage>
</organism>
<sequence>MTRLVDLRKKPYYLNEDQLEWVESTLAGLTDEEKIGQLFVNLFFFGGDAFSGNTLTNQEIIDKYHIGGARYMNGSPEQVQGLINELQGYSKVPLLVAANCDSGGDGAVKGGTYISSGAQSEASRDTRVPYLAGLVSAREETALGVNVNFDPCVDILENWRNTIVNTRSYGTNADDVIRYTSAYLDGLTAEREVIQCIKHFPGDGTEERDQHLVLGVNELSKEEWEASFGQVYRHHIERGVEMIMAGHIALPHYQKELNPALKDEDILPATLAPELIEGLLKTNLGFNGLVITDASHMLGMTAAMRREDYVPGAIAAGCDMFLFFNDMEEDFQFMLNGYRKGVITEERLNDAVRRILGLKAKLNLHLKQVQGRLLKTAEDLKIIGCEEHLAWQKEAADKSITLLKDTQDNLPISPETHRRIRLYYLEGEKGGIMAASDEVVENLKAALERRGYEVTVNDGNTRIKGPTLKYREEVDLALTVANVVGYGAQNNYRIQWKTAMSNEVPWYVHEVPTILVSLNYTTHLHDATMVKTAINAYHHNSNTLEVLIDKLEGKTPFHGVPNEHVWTKKWQAKL</sequence>
<dbReference type="Proteomes" id="UP000188600">
    <property type="component" value="Unassembled WGS sequence"/>
</dbReference>
<dbReference type="Pfam" id="PF00933">
    <property type="entry name" value="Glyco_hydro_3"/>
    <property type="match status" value="1"/>
</dbReference>
<name>A0AB36JMB6_9STRE</name>
<dbReference type="RefSeq" id="WP_076995972.1">
    <property type="nucleotide sequence ID" value="NZ_MSPR01000008.1"/>
</dbReference>
<evidence type="ECO:0000256" key="4">
    <source>
        <dbReference type="ARBA" id="ARBA00022801"/>
    </source>
</evidence>
<comment type="catalytic activity">
    <reaction evidence="1">
        <text>Hydrolysis of terminal non-reducing N-acetyl-D-hexosamine residues in N-acetyl-beta-D-hexosaminides.</text>
        <dbReference type="EC" id="3.2.1.52"/>
    </reaction>
</comment>
<evidence type="ECO:0000256" key="2">
    <source>
        <dbReference type="ARBA" id="ARBA00005336"/>
    </source>
</evidence>
<keyword evidence="5" id="KW-0326">Glycosidase</keyword>
<comment type="similarity">
    <text evidence="2">Belongs to the glycosyl hydrolase 3 family.</text>
</comment>
<dbReference type="InterPro" id="IPR001764">
    <property type="entry name" value="Glyco_hydro_3_N"/>
</dbReference>
<evidence type="ECO:0000259" key="6">
    <source>
        <dbReference type="Pfam" id="PF00933"/>
    </source>
</evidence>
<keyword evidence="10" id="KW-1185">Reference proteome</keyword>
<evidence type="ECO:0000256" key="3">
    <source>
        <dbReference type="ARBA" id="ARBA00012663"/>
    </source>
</evidence>
<evidence type="ECO:0000313" key="8">
    <source>
        <dbReference type="EMBL" id="ONK29385.1"/>
    </source>
</evidence>
<comment type="caution">
    <text evidence="7">The sequence shown here is derived from an EMBL/GenBank/DDBJ whole genome shotgun (WGS) entry which is preliminary data.</text>
</comment>
<dbReference type="InterPro" id="IPR017853">
    <property type="entry name" value="GH"/>
</dbReference>
<dbReference type="PANTHER" id="PTHR30480:SF13">
    <property type="entry name" value="BETA-HEXOSAMINIDASE"/>
    <property type="match status" value="1"/>
</dbReference>
<evidence type="ECO:0000313" key="7">
    <source>
        <dbReference type="EMBL" id="ONK27452.1"/>
    </source>
</evidence>
<evidence type="ECO:0000313" key="9">
    <source>
        <dbReference type="Proteomes" id="UP000188600"/>
    </source>
</evidence>
<evidence type="ECO:0000313" key="10">
    <source>
        <dbReference type="Proteomes" id="UP000188946"/>
    </source>
</evidence>
<protein>
    <recommendedName>
        <fullName evidence="3">beta-N-acetylhexosaminidase</fullName>
        <ecNumber evidence="3">3.2.1.52</ecNumber>
    </recommendedName>
</protein>
<gene>
    <name evidence="8" type="ORF">BVE84_05025</name>
    <name evidence="7" type="ORF">BVE86_04865</name>
</gene>
<dbReference type="EMBL" id="MSPT01000009">
    <property type="protein sequence ID" value="ONK27452.1"/>
    <property type="molecule type" value="Genomic_DNA"/>
</dbReference>
<evidence type="ECO:0000256" key="5">
    <source>
        <dbReference type="ARBA" id="ARBA00023295"/>
    </source>
</evidence>
<dbReference type="AlphaFoldDB" id="A0AB36JMB6"/>
<dbReference type="InterPro" id="IPR036881">
    <property type="entry name" value="Glyco_hydro_3_C_sf"/>
</dbReference>
<proteinExistence type="inferred from homology"/>
<dbReference type="SUPFAM" id="SSF51445">
    <property type="entry name" value="(Trans)glycosidases"/>
    <property type="match status" value="1"/>
</dbReference>
<dbReference type="InterPro" id="IPR050226">
    <property type="entry name" value="NagZ_Beta-hexosaminidase"/>
</dbReference>
<dbReference type="GO" id="GO:0005975">
    <property type="term" value="P:carbohydrate metabolic process"/>
    <property type="evidence" value="ECO:0007669"/>
    <property type="project" value="InterPro"/>
</dbReference>
<evidence type="ECO:0000256" key="1">
    <source>
        <dbReference type="ARBA" id="ARBA00001231"/>
    </source>
</evidence>
<feature type="domain" description="Glycoside hydrolase family 3 N-terminal" evidence="6">
    <location>
        <begin position="32"/>
        <end position="357"/>
    </location>
</feature>
<dbReference type="Gene3D" id="3.40.50.1700">
    <property type="entry name" value="Glycoside hydrolase family 3 C-terminal domain"/>
    <property type="match status" value="1"/>
</dbReference>
<dbReference type="InterPro" id="IPR036962">
    <property type="entry name" value="Glyco_hydro_3_N_sf"/>
</dbReference>
<dbReference type="PANTHER" id="PTHR30480">
    <property type="entry name" value="BETA-HEXOSAMINIDASE-RELATED"/>
    <property type="match status" value="1"/>
</dbReference>
<reference evidence="9 10" key="1">
    <citation type="submission" date="2016-12" db="EMBL/GenBank/DDBJ databases">
        <authorList>
            <person name="Gulvik C.A."/>
        </authorList>
    </citation>
    <scope>NUCLEOTIDE SEQUENCE [LARGE SCALE GENOMIC DNA]</scope>
    <source>
        <strain evidence="8 10">12-5202</strain>
        <strain evidence="7 9">12-5291</strain>
    </source>
</reference>
<dbReference type="EMBL" id="MSPR01000008">
    <property type="protein sequence ID" value="ONK29385.1"/>
    <property type="molecule type" value="Genomic_DNA"/>
</dbReference>